<keyword evidence="2" id="KW-1185">Reference proteome</keyword>
<gene>
    <name evidence="1" type="ORF">BN948_01902</name>
</gene>
<reference evidence="2" key="2">
    <citation type="submission" date="2014-11" db="EMBL/GenBank/DDBJ databases">
        <title>Draft genome sequence of Hydrogenophaga intermedia S1.</title>
        <authorList>
            <person name="Gan H.M."/>
            <person name="Chew T.H."/>
            <person name="Stolz A."/>
        </authorList>
    </citation>
    <scope>NUCLEOTIDE SEQUENCE [LARGE SCALE GENOMIC DNA]</scope>
    <source>
        <strain evidence="2">S1</strain>
    </source>
</reference>
<dbReference type="AlphaFoldDB" id="A0A1L1PD95"/>
<proteinExistence type="predicted"/>
<organism evidence="1 2">
    <name type="scientific">Hydrogenophaga intermedia</name>
    <dbReference type="NCBI Taxonomy" id="65786"/>
    <lineage>
        <taxon>Bacteria</taxon>
        <taxon>Pseudomonadati</taxon>
        <taxon>Pseudomonadota</taxon>
        <taxon>Betaproteobacteria</taxon>
        <taxon>Burkholderiales</taxon>
        <taxon>Comamonadaceae</taxon>
        <taxon>Hydrogenophaga</taxon>
    </lineage>
</organism>
<reference evidence="2" key="1">
    <citation type="submission" date="2014-02" db="EMBL/GenBank/DDBJ databases">
        <authorList>
            <person name="Gan H."/>
        </authorList>
    </citation>
    <scope>NUCLEOTIDE SEQUENCE [LARGE SCALE GENOMIC DNA]</scope>
    <source>
        <strain evidence="2">S1</strain>
    </source>
</reference>
<dbReference type="InterPro" id="IPR010982">
    <property type="entry name" value="Lambda_DNA-bd_dom_sf"/>
</dbReference>
<evidence type="ECO:0000313" key="2">
    <source>
        <dbReference type="Proteomes" id="UP000028878"/>
    </source>
</evidence>
<dbReference type="Proteomes" id="UP000028878">
    <property type="component" value="Unassembled WGS sequence"/>
</dbReference>
<protein>
    <submittedName>
        <fullName evidence="1">Uncharacterized protein</fullName>
    </submittedName>
</protein>
<name>A0A1L1PD95_HYDIT</name>
<dbReference type="Gene3D" id="1.10.260.40">
    <property type="entry name" value="lambda repressor-like DNA-binding domains"/>
    <property type="match status" value="1"/>
</dbReference>
<accession>A0A1L1PD95</accession>
<dbReference type="GO" id="GO:0003677">
    <property type="term" value="F:DNA binding"/>
    <property type="evidence" value="ECO:0007669"/>
    <property type="project" value="InterPro"/>
</dbReference>
<dbReference type="EMBL" id="CCAE010000011">
    <property type="protein sequence ID" value="CDN87480.1"/>
    <property type="molecule type" value="Genomic_DNA"/>
</dbReference>
<evidence type="ECO:0000313" key="1">
    <source>
        <dbReference type="EMBL" id="CDN87480.1"/>
    </source>
</evidence>
<dbReference type="RefSeq" id="WP_035621359.1">
    <property type="nucleotide sequence ID" value="NZ_CCAE010000011.1"/>
</dbReference>
<sequence>MFRAPSAAGLPPFAWLLHDQQAARPHVARHLGLSTRTLARYEATQQAPRAVMLALYWESRWGRSAADAEAATAADVHRGHAQALANENAALRRRIAVLERELTQAQPEAANLPFWRA</sequence>